<gene>
    <name evidence="1" type="ORF">RF11_14756</name>
</gene>
<comment type="caution">
    <text evidence="1">The sequence shown here is derived from an EMBL/GenBank/DDBJ whole genome shotgun (WGS) entry which is preliminary data.</text>
</comment>
<accession>A0A0C2ILC6</accession>
<organism evidence="1 2">
    <name type="scientific">Thelohanellus kitauei</name>
    <name type="common">Myxosporean</name>
    <dbReference type="NCBI Taxonomy" id="669202"/>
    <lineage>
        <taxon>Eukaryota</taxon>
        <taxon>Metazoa</taxon>
        <taxon>Cnidaria</taxon>
        <taxon>Myxozoa</taxon>
        <taxon>Myxosporea</taxon>
        <taxon>Bivalvulida</taxon>
        <taxon>Platysporina</taxon>
        <taxon>Myxobolidae</taxon>
        <taxon>Thelohanellus</taxon>
    </lineage>
</organism>
<keyword evidence="2" id="KW-1185">Reference proteome</keyword>
<dbReference type="EMBL" id="JWZT01003593">
    <property type="protein sequence ID" value="KII66234.1"/>
    <property type="molecule type" value="Genomic_DNA"/>
</dbReference>
<evidence type="ECO:0000313" key="2">
    <source>
        <dbReference type="Proteomes" id="UP000031668"/>
    </source>
</evidence>
<sequence>MFAGIHRLIYSIYDCKHHDKLKTCLINHPLTIPDPFIFFWIPAYVNNLAFWSVLQQNGTVISYAKILLNSEKTKICDYELECLKKFMPSCNSGNICLEKSSNHIDITHREYGYLTNQKMVVTVDEECNYKNLTLILNFKDRDNKMSIFYQEFVKLH</sequence>
<dbReference type="AlphaFoldDB" id="A0A0C2ILC6"/>
<evidence type="ECO:0000313" key="1">
    <source>
        <dbReference type="EMBL" id="KII66234.1"/>
    </source>
</evidence>
<name>A0A0C2ILC6_THEKT</name>
<reference evidence="1 2" key="1">
    <citation type="journal article" date="2014" name="Genome Biol. Evol.">
        <title>The genome of the myxosporean Thelohanellus kitauei shows adaptations to nutrient acquisition within its fish host.</title>
        <authorList>
            <person name="Yang Y."/>
            <person name="Xiong J."/>
            <person name="Zhou Z."/>
            <person name="Huo F."/>
            <person name="Miao W."/>
            <person name="Ran C."/>
            <person name="Liu Y."/>
            <person name="Zhang J."/>
            <person name="Feng J."/>
            <person name="Wang M."/>
            <person name="Wang M."/>
            <person name="Wang L."/>
            <person name="Yao B."/>
        </authorList>
    </citation>
    <scope>NUCLEOTIDE SEQUENCE [LARGE SCALE GENOMIC DNA]</scope>
    <source>
        <strain evidence="1">Wuqing</strain>
    </source>
</reference>
<protein>
    <submittedName>
        <fullName evidence="1">Uncharacterized protein</fullName>
    </submittedName>
</protein>
<dbReference type="Proteomes" id="UP000031668">
    <property type="component" value="Unassembled WGS sequence"/>
</dbReference>
<proteinExistence type="predicted"/>